<dbReference type="InterPro" id="IPR005632">
    <property type="entry name" value="Chaperone_Skp"/>
</dbReference>
<keyword evidence="2 4" id="KW-0732">Signal</keyword>
<dbReference type="GO" id="GO:0050821">
    <property type="term" value="P:protein stabilization"/>
    <property type="evidence" value="ECO:0007669"/>
    <property type="project" value="TreeGrafter"/>
</dbReference>
<dbReference type="PANTHER" id="PTHR35089:SF1">
    <property type="entry name" value="CHAPERONE PROTEIN SKP"/>
    <property type="match status" value="1"/>
</dbReference>
<evidence type="ECO:0000313" key="5">
    <source>
        <dbReference type="EMBL" id="RKR04438.1"/>
    </source>
</evidence>
<dbReference type="OrthoDB" id="6194798at2"/>
<comment type="caution">
    <text evidence="5">The sequence shown here is derived from an EMBL/GenBank/DDBJ whole genome shotgun (WGS) entry which is preliminary data.</text>
</comment>
<evidence type="ECO:0000313" key="6">
    <source>
        <dbReference type="Proteomes" id="UP000281975"/>
    </source>
</evidence>
<dbReference type="InterPro" id="IPR024930">
    <property type="entry name" value="Skp_dom_sf"/>
</dbReference>
<keyword evidence="3" id="KW-0175">Coiled coil</keyword>
<reference evidence="5 6" key="1">
    <citation type="submission" date="2018-10" db="EMBL/GenBank/DDBJ databases">
        <title>Genomic Encyclopedia of Type Strains, Phase IV (KMG-IV): sequencing the most valuable type-strain genomes for metagenomic binning, comparative biology and taxonomic classification.</title>
        <authorList>
            <person name="Goeker M."/>
        </authorList>
    </citation>
    <scope>NUCLEOTIDE SEQUENCE [LARGE SCALE GENOMIC DNA]</scope>
    <source>
        <strain evidence="5 6">DSM 23229</strain>
    </source>
</reference>
<organism evidence="5 6">
    <name type="scientific">Kushneria sinocarnis</name>
    <dbReference type="NCBI Taxonomy" id="595502"/>
    <lineage>
        <taxon>Bacteria</taxon>
        <taxon>Pseudomonadati</taxon>
        <taxon>Pseudomonadota</taxon>
        <taxon>Gammaproteobacteria</taxon>
        <taxon>Oceanospirillales</taxon>
        <taxon>Halomonadaceae</taxon>
        <taxon>Kushneria</taxon>
    </lineage>
</organism>
<name>A0A420WXI2_9GAMM</name>
<dbReference type="GO" id="GO:0005829">
    <property type="term" value="C:cytosol"/>
    <property type="evidence" value="ECO:0007669"/>
    <property type="project" value="TreeGrafter"/>
</dbReference>
<dbReference type="SMART" id="SM00935">
    <property type="entry name" value="OmpH"/>
    <property type="match status" value="1"/>
</dbReference>
<dbReference type="Pfam" id="PF03938">
    <property type="entry name" value="OmpH"/>
    <property type="match status" value="1"/>
</dbReference>
<dbReference type="RefSeq" id="WP_121172589.1">
    <property type="nucleotide sequence ID" value="NZ_RBIN01000004.1"/>
</dbReference>
<comment type="similarity">
    <text evidence="1">Belongs to the Skp family.</text>
</comment>
<dbReference type="Proteomes" id="UP000281975">
    <property type="component" value="Unassembled WGS sequence"/>
</dbReference>
<protein>
    <submittedName>
        <fullName evidence="5">Periplasmic chaperone for outer membrane proteins Skp</fullName>
    </submittedName>
</protein>
<sequence>MRKIAALCLAGMLGSVSIAAQAADVAVVDWREALMNTSAAQRSMNQLKNQLGNQPQQVKQLGQQVQQLQQRLQQNGDVMSDNERQNLTQQLQQKGSQFQQQRQQLEQQRQQAEQAFLKQAKPKLDRAIEQVVERHDVQVLVDRQSVVYSADSLDLTKEVTSTFNSLQ</sequence>
<keyword evidence="6" id="KW-1185">Reference proteome</keyword>
<accession>A0A420WXI2</accession>
<evidence type="ECO:0000256" key="1">
    <source>
        <dbReference type="ARBA" id="ARBA00009091"/>
    </source>
</evidence>
<dbReference type="GO" id="GO:0051082">
    <property type="term" value="F:unfolded protein binding"/>
    <property type="evidence" value="ECO:0007669"/>
    <property type="project" value="InterPro"/>
</dbReference>
<proteinExistence type="inferred from homology"/>
<evidence type="ECO:0000256" key="4">
    <source>
        <dbReference type="SAM" id="SignalP"/>
    </source>
</evidence>
<evidence type="ECO:0000256" key="3">
    <source>
        <dbReference type="SAM" id="Coils"/>
    </source>
</evidence>
<dbReference type="AlphaFoldDB" id="A0A420WXI2"/>
<gene>
    <name evidence="5" type="ORF">C7446_1645</name>
</gene>
<dbReference type="EMBL" id="RBIN01000004">
    <property type="protein sequence ID" value="RKR04438.1"/>
    <property type="molecule type" value="Genomic_DNA"/>
</dbReference>
<dbReference type="Gene3D" id="3.30.910.20">
    <property type="entry name" value="Skp domain"/>
    <property type="match status" value="1"/>
</dbReference>
<dbReference type="PANTHER" id="PTHR35089">
    <property type="entry name" value="CHAPERONE PROTEIN SKP"/>
    <property type="match status" value="1"/>
</dbReference>
<evidence type="ECO:0000256" key="2">
    <source>
        <dbReference type="ARBA" id="ARBA00022729"/>
    </source>
</evidence>
<dbReference type="SUPFAM" id="SSF111384">
    <property type="entry name" value="OmpH-like"/>
    <property type="match status" value="1"/>
</dbReference>
<feature type="chain" id="PRO_5019355387" evidence="4">
    <location>
        <begin position="23"/>
        <end position="167"/>
    </location>
</feature>
<feature type="coiled-coil region" evidence="3">
    <location>
        <begin position="84"/>
        <end position="118"/>
    </location>
</feature>
<feature type="signal peptide" evidence="4">
    <location>
        <begin position="1"/>
        <end position="22"/>
    </location>
</feature>